<evidence type="ECO:0000259" key="1">
    <source>
        <dbReference type="PROSITE" id="PS50994"/>
    </source>
</evidence>
<organism evidence="2 3">
    <name type="scientific">Parnassius mnemosyne</name>
    <name type="common">clouded apollo</name>
    <dbReference type="NCBI Taxonomy" id="213953"/>
    <lineage>
        <taxon>Eukaryota</taxon>
        <taxon>Metazoa</taxon>
        <taxon>Ecdysozoa</taxon>
        <taxon>Arthropoda</taxon>
        <taxon>Hexapoda</taxon>
        <taxon>Insecta</taxon>
        <taxon>Pterygota</taxon>
        <taxon>Neoptera</taxon>
        <taxon>Endopterygota</taxon>
        <taxon>Lepidoptera</taxon>
        <taxon>Glossata</taxon>
        <taxon>Ditrysia</taxon>
        <taxon>Papilionoidea</taxon>
        <taxon>Papilionidae</taxon>
        <taxon>Parnassiinae</taxon>
        <taxon>Parnassini</taxon>
        <taxon>Parnassius</taxon>
        <taxon>Driopa</taxon>
    </lineage>
</organism>
<feature type="domain" description="Integrase catalytic" evidence="1">
    <location>
        <begin position="1"/>
        <end position="102"/>
    </location>
</feature>
<dbReference type="InterPro" id="IPR001584">
    <property type="entry name" value="Integrase_cat-core"/>
</dbReference>
<protein>
    <recommendedName>
        <fullName evidence="1">Integrase catalytic domain-containing protein</fullName>
    </recommendedName>
</protein>
<gene>
    <name evidence="2" type="ORF">PARMNEM_LOCUS1057</name>
</gene>
<dbReference type="GO" id="GO:0003676">
    <property type="term" value="F:nucleic acid binding"/>
    <property type="evidence" value="ECO:0007669"/>
    <property type="project" value="InterPro"/>
</dbReference>
<dbReference type="AlphaFoldDB" id="A0AAV1K915"/>
<keyword evidence="3" id="KW-1185">Reference proteome</keyword>
<dbReference type="InterPro" id="IPR012337">
    <property type="entry name" value="RNaseH-like_sf"/>
</dbReference>
<proteinExistence type="predicted"/>
<sequence length="609" mass="70221">MHSIRILHTDNGREYVNKVFKEYLDKEGIVHELTAPYSPEQNGRAERENRTVVESARSMLYARDVPLELWAEAVSCAVYILKRTSSSQTPGKTPYELWNGIKPQLGHLKVFGSVGYVHVPDQLRTKLEKKSKKMMLVGYDNTNYRMYDVNNKSIKISRNVIFDEHQTPAIRKNINQICITDENEEKIQNDETEARNVDETLMETVALQSDDSLLSCNTNLVELSLPRTYDEAIQSPQKNEWSQAIREELSAHEENNTWSAVTRAGQRTLTTKWVFAIKKNEDNQTRYKACRCARGFTQIKDVDYQEIFSPTTCKQLIQEIIEYLKQAFKIKVMPLRYFVGMEIERISNCIHIHQRDYIEQIIERFCMTNATPTSTPADVNVIMTKNEDENIINFPYRELIGSLLFLCSVSRPDISFAVNVLSRYVNNPSQQHVNAVKRIVRYLINTKDLCIKYGESDGLIGYSDSDYASDVDTRKSTTGYIFMMNGGPITWSSQKQKTIALSTTEAEFVAACEAAKEMIWLRQLMLDLGENCKCVTMFIDNQSAIKLINNPVYHKRTKHIDVKYYFIREKVELGMIKINYVPSKDQLADILTKALSTQTFTYIRDQIIS</sequence>
<dbReference type="Pfam" id="PF07727">
    <property type="entry name" value="RVT_2"/>
    <property type="match status" value="2"/>
</dbReference>
<reference evidence="2 3" key="1">
    <citation type="submission" date="2023-11" db="EMBL/GenBank/DDBJ databases">
        <authorList>
            <person name="Hedman E."/>
            <person name="Englund M."/>
            <person name="Stromberg M."/>
            <person name="Nyberg Akerstrom W."/>
            <person name="Nylinder S."/>
            <person name="Jareborg N."/>
            <person name="Kallberg Y."/>
            <person name="Kronander E."/>
        </authorList>
    </citation>
    <scope>NUCLEOTIDE SEQUENCE [LARGE SCALE GENOMIC DNA]</scope>
</reference>
<dbReference type="GO" id="GO:0042575">
    <property type="term" value="C:DNA polymerase complex"/>
    <property type="evidence" value="ECO:0007669"/>
    <property type="project" value="UniProtKB-ARBA"/>
</dbReference>
<dbReference type="Gene3D" id="3.30.420.10">
    <property type="entry name" value="Ribonuclease H-like superfamily/Ribonuclease H"/>
    <property type="match status" value="1"/>
</dbReference>
<dbReference type="Proteomes" id="UP001314205">
    <property type="component" value="Unassembled WGS sequence"/>
</dbReference>
<evidence type="ECO:0000313" key="3">
    <source>
        <dbReference type="Proteomes" id="UP001314205"/>
    </source>
</evidence>
<accession>A0AAV1K915</accession>
<dbReference type="PANTHER" id="PTHR11439:SF491">
    <property type="entry name" value="INTEGRASE CATALYTIC DOMAIN-CONTAINING PROTEIN"/>
    <property type="match status" value="1"/>
</dbReference>
<dbReference type="InterPro" id="IPR036397">
    <property type="entry name" value="RNaseH_sf"/>
</dbReference>
<dbReference type="EMBL" id="CAVLGL010000002">
    <property type="protein sequence ID" value="CAK1579063.1"/>
    <property type="molecule type" value="Genomic_DNA"/>
</dbReference>
<dbReference type="SUPFAM" id="SSF56672">
    <property type="entry name" value="DNA/RNA polymerases"/>
    <property type="match status" value="1"/>
</dbReference>
<dbReference type="InterPro" id="IPR013103">
    <property type="entry name" value="RVT_2"/>
</dbReference>
<dbReference type="InterPro" id="IPR043502">
    <property type="entry name" value="DNA/RNA_pol_sf"/>
</dbReference>
<evidence type="ECO:0000313" key="2">
    <source>
        <dbReference type="EMBL" id="CAK1579063.1"/>
    </source>
</evidence>
<dbReference type="InterPro" id="IPR057670">
    <property type="entry name" value="SH3_retrovirus"/>
</dbReference>
<comment type="caution">
    <text evidence="2">The sequence shown here is derived from an EMBL/GenBank/DDBJ whole genome shotgun (WGS) entry which is preliminary data.</text>
</comment>
<dbReference type="PANTHER" id="PTHR11439">
    <property type="entry name" value="GAG-POL-RELATED RETROTRANSPOSON"/>
    <property type="match status" value="1"/>
</dbReference>
<dbReference type="SUPFAM" id="SSF53098">
    <property type="entry name" value="Ribonuclease H-like"/>
    <property type="match status" value="1"/>
</dbReference>
<name>A0AAV1K915_9NEOP</name>
<dbReference type="GO" id="GO:0071897">
    <property type="term" value="P:DNA biosynthetic process"/>
    <property type="evidence" value="ECO:0007669"/>
    <property type="project" value="UniProtKB-ARBA"/>
</dbReference>
<dbReference type="PROSITE" id="PS50994">
    <property type="entry name" value="INTEGRASE"/>
    <property type="match status" value="1"/>
</dbReference>
<dbReference type="GO" id="GO:0015074">
    <property type="term" value="P:DNA integration"/>
    <property type="evidence" value="ECO:0007669"/>
    <property type="project" value="InterPro"/>
</dbReference>
<dbReference type="CDD" id="cd09272">
    <property type="entry name" value="RNase_HI_RT_Ty1"/>
    <property type="match status" value="1"/>
</dbReference>
<dbReference type="Pfam" id="PF25597">
    <property type="entry name" value="SH3_retrovirus"/>
    <property type="match status" value="1"/>
</dbReference>